<gene>
    <name evidence="1" type="ORF">CL6EHI_c00009</name>
</gene>
<evidence type="ECO:0000313" key="1">
    <source>
        <dbReference type="EMBL" id="GAT91565.1"/>
    </source>
</evidence>
<protein>
    <submittedName>
        <fullName evidence="1">Uncharacterized protein</fullName>
    </submittedName>
</protein>
<organism evidence="1 2">
    <name type="scientific">Entamoeba histolytica</name>
    <dbReference type="NCBI Taxonomy" id="5759"/>
    <lineage>
        <taxon>Eukaryota</taxon>
        <taxon>Amoebozoa</taxon>
        <taxon>Evosea</taxon>
        <taxon>Archamoebae</taxon>
        <taxon>Mastigamoebida</taxon>
        <taxon>Entamoebidae</taxon>
        <taxon>Entamoeba</taxon>
    </lineage>
</organism>
<evidence type="ECO:0000313" key="2">
    <source>
        <dbReference type="Proteomes" id="UP000078387"/>
    </source>
</evidence>
<dbReference type="AlphaFoldDB" id="A0A175JDC1"/>
<accession>A0A175JDC1</accession>
<dbReference type="EMBL" id="BDEQ01000001">
    <property type="protein sequence ID" value="GAT91565.1"/>
    <property type="molecule type" value="Genomic_DNA"/>
</dbReference>
<dbReference type="Proteomes" id="UP000078387">
    <property type="component" value="Unassembled WGS sequence"/>
</dbReference>
<reference evidence="1 2" key="1">
    <citation type="submission" date="2016-05" db="EMBL/GenBank/DDBJ databases">
        <title>First whole genome sequencing of Entamoeba histolytica HM1:IMSS-clone-6.</title>
        <authorList>
            <person name="Mukherjee Avik.K."/>
            <person name="Izumyama S."/>
            <person name="Nakada-Tsukui K."/>
            <person name="Nozaki T."/>
        </authorList>
    </citation>
    <scope>NUCLEOTIDE SEQUENCE [LARGE SCALE GENOMIC DNA]</scope>
    <source>
        <strain evidence="1 2">HM1:IMSS clone 6</strain>
    </source>
</reference>
<proteinExistence type="predicted"/>
<name>A0A175JDC1_ENTHI</name>
<dbReference type="VEuPathDB" id="AmoebaDB:KM1_122210"/>
<comment type="caution">
    <text evidence="1">The sequence shown here is derived from an EMBL/GenBank/DDBJ whole genome shotgun (WGS) entry which is preliminary data.</text>
</comment>
<dbReference type="VEuPathDB" id="AmoebaDB:EHI5A_033710"/>
<sequence>MRRSYLSVFEPASPTSFEVFDGKNPRKRVQRKKRWCQAIKMNAVKKFYELGLTKAVRVLIEQHPDQYKDLTPSTLQYWVQMLSPVLTTN</sequence>